<dbReference type="OrthoDB" id="6369020at2759"/>
<dbReference type="Proteomes" id="UP000440578">
    <property type="component" value="Unassembled WGS sequence"/>
</dbReference>
<feature type="transmembrane region" description="Helical" evidence="6">
    <location>
        <begin position="51"/>
        <end position="74"/>
    </location>
</feature>
<feature type="transmembrane region" description="Helical" evidence="6">
    <location>
        <begin position="80"/>
        <end position="107"/>
    </location>
</feature>
<evidence type="ECO:0000256" key="5">
    <source>
        <dbReference type="SAM" id="MobiDB-lite"/>
    </source>
</evidence>
<feature type="region of interest" description="Disordered" evidence="5">
    <location>
        <begin position="496"/>
        <end position="517"/>
    </location>
</feature>
<dbReference type="AlphaFoldDB" id="A0A6A4WU89"/>
<evidence type="ECO:0000256" key="1">
    <source>
        <dbReference type="ARBA" id="ARBA00004370"/>
    </source>
</evidence>
<evidence type="ECO:0000256" key="3">
    <source>
        <dbReference type="ARBA" id="ARBA00022989"/>
    </source>
</evidence>
<accession>A0A6A4WU89</accession>
<sequence>MDIVYRLATMQPAELYGWVAAAAAAPLQATLAVGLLCLLHAGRARWRTVDLFLVAVVAQQLVAALLALGFSLLRLMRPEAAAACAAFAWGWTALRTLQASTVASMAADRVLTAQWPYKYRYSVRRNQIRYHIGVLATVAVLVGTAALFSAGGAHGADGASVPAPGECTFLPYRVSGQFGVFLLSLHVLLAVLTVAAVVAVQVLLCLRPRLRHAHSDLNPLNHTASDTSASSAGAAPRYGAMTPGTAAGVGVATLPHPVNRRRRRAVRRFGDFRWPTVALVTVLCHVINHLPYLVLLVFGTFLPDLLPDWPMETIAVWLSLAEGILLAPLLVAVDPVLRLSVRSAYTKHNTDEYPGVAGPPFRGRGNDPAQTAEAKFPITNGSLFSLQDGTSLHAGRSRSLKMGVGMLGEPANKAPRFLPTLYDPSRSALYDPSRSAPAADTRSEPLYSDPITKAASLDSIIKCLPPGDEPIYATLSTGRRSPERCNSATTIANDDFEFRGVPPAPPPRPSLNRPRAAAASSLKRKLALSMNDLDVAGVAEERPPAAAGRMSCYGVPCVSETDLSGGRAPAGDGSPRQRASPRATAQRAMRYKKSAPRRRSRDAPVRSAIVHRQGHSLLALSGPRAEHRLQRAEIVSVEALNQAMALTPYSYLDNGEVYRHHSRSVPDFQKVFISGFL</sequence>
<organism evidence="8 9">
    <name type="scientific">Amphibalanus amphitrite</name>
    <name type="common">Striped barnacle</name>
    <name type="synonym">Balanus amphitrite</name>
    <dbReference type="NCBI Taxonomy" id="1232801"/>
    <lineage>
        <taxon>Eukaryota</taxon>
        <taxon>Metazoa</taxon>
        <taxon>Ecdysozoa</taxon>
        <taxon>Arthropoda</taxon>
        <taxon>Crustacea</taxon>
        <taxon>Multicrustacea</taxon>
        <taxon>Cirripedia</taxon>
        <taxon>Thoracica</taxon>
        <taxon>Thoracicalcarea</taxon>
        <taxon>Balanomorpha</taxon>
        <taxon>Balanoidea</taxon>
        <taxon>Balanidae</taxon>
        <taxon>Amphibalaninae</taxon>
        <taxon>Amphibalanus</taxon>
    </lineage>
</organism>
<evidence type="ECO:0000259" key="7">
    <source>
        <dbReference type="PROSITE" id="PS50262"/>
    </source>
</evidence>
<protein>
    <recommendedName>
        <fullName evidence="7">G-protein coupled receptors family 1 profile domain-containing protein</fullName>
    </recommendedName>
</protein>
<gene>
    <name evidence="8" type="ORF">FJT64_021272</name>
</gene>
<dbReference type="SUPFAM" id="SSF81321">
    <property type="entry name" value="Family A G protein-coupled receptor-like"/>
    <property type="match status" value="1"/>
</dbReference>
<feature type="region of interest" description="Disordered" evidence="5">
    <location>
        <begin position="428"/>
        <end position="447"/>
    </location>
</feature>
<evidence type="ECO:0000256" key="2">
    <source>
        <dbReference type="ARBA" id="ARBA00022692"/>
    </source>
</evidence>
<comment type="subcellular location">
    <subcellularLocation>
        <location evidence="1">Membrane</location>
    </subcellularLocation>
</comment>
<feature type="transmembrane region" description="Helical" evidence="6">
    <location>
        <begin position="277"/>
        <end position="302"/>
    </location>
</feature>
<keyword evidence="2 6" id="KW-0812">Transmembrane</keyword>
<feature type="compositionally biased region" description="Basic residues" evidence="5">
    <location>
        <begin position="589"/>
        <end position="600"/>
    </location>
</feature>
<evidence type="ECO:0000313" key="8">
    <source>
        <dbReference type="EMBL" id="KAF0307394.1"/>
    </source>
</evidence>
<reference evidence="8 9" key="1">
    <citation type="submission" date="2019-07" db="EMBL/GenBank/DDBJ databases">
        <title>Draft genome assembly of a fouling barnacle, Amphibalanus amphitrite (Darwin, 1854): The first reference genome for Thecostraca.</title>
        <authorList>
            <person name="Kim W."/>
        </authorList>
    </citation>
    <scope>NUCLEOTIDE SEQUENCE [LARGE SCALE GENOMIC DNA]</scope>
    <source>
        <strain evidence="8">SNU_AA5</strain>
        <tissue evidence="8">Soma without cirri and trophi</tissue>
    </source>
</reference>
<keyword evidence="9" id="KW-1185">Reference proteome</keyword>
<evidence type="ECO:0000313" key="9">
    <source>
        <dbReference type="Proteomes" id="UP000440578"/>
    </source>
</evidence>
<name>A0A6A4WU89_AMPAM</name>
<feature type="transmembrane region" description="Helical" evidence="6">
    <location>
        <begin position="314"/>
        <end position="333"/>
    </location>
</feature>
<comment type="caution">
    <text evidence="8">The sequence shown here is derived from an EMBL/GenBank/DDBJ whole genome shotgun (WGS) entry which is preliminary data.</text>
</comment>
<feature type="transmembrane region" description="Helical" evidence="6">
    <location>
        <begin position="178"/>
        <end position="206"/>
    </location>
</feature>
<feature type="domain" description="G-protein coupled receptors family 1 profile" evidence="7">
    <location>
        <begin position="31"/>
        <end position="338"/>
    </location>
</feature>
<keyword evidence="3 6" id="KW-1133">Transmembrane helix</keyword>
<evidence type="ECO:0000256" key="6">
    <source>
        <dbReference type="SAM" id="Phobius"/>
    </source>
</evidence>
<dbReference type="PROSITE" id="PS50262">
    <property type="entry name" value="G_PROTEIN_RECEP_F1_2"/>
    <property type="match status" value="1"/>
</dbReference>
<dbReference type="GO" id="GO:0016020">
    <property type="term" value="C:membrane"/>
    <property type="evidence" value="ECO:0007669"/>
    <property type="project" value="UniProtKB-SubCell"/>
</dbReference>
<evidence type="ECO:0000256" key="4">
    <source>
        <dbReference type="ARBA" id="ARBA00023136"/>
    </source>
</evidence>
<feature type="transmembrane region" description="Helical" evidence="6">
    <location>
        <begin position="15"/>
        <end position="39"/>
    </location>
</feature>
<dbReference type="EMBL" id="VIIS01000576">
    <property type="protein sequence ID" value="KAF0307394.1"/>
    <property type="molecule type" value="Genomic_DNA"/>
</dbReference>
<dbReference type="InterPro" id="IPR017452">
    <property type="entry name" value="GPCR_Rhodpsn_7TM"/>
</dbReference>
<keyword evidence="4 6" id="KW-0472">Membrane</keyword>
<feature type="transmembrane region" description="Helical" evidence="6">
    <location>
        <begin position="128"/>
        <end position="148"/>
    </location>
</feature>
<proteinExistence type="predicted"/>
<feature type="region of interest" description="Disordered" evidence="5">
    <location>
        <begin position="564"/>
        <end position="604"/>
    </location>
</feature>
<dbReference type="Gene3D" id="1.20.1070.10">
    <property type="entry name" value="Rhodopsin 7-helix transmembrane proteins"/>
    <property type="match status" value="1"/>
</dbReference>